<accession>A0ABP7IHT3</accession>
<sequence>MVDTDEREGAPAAKAAPALRGPLLRYRVLAYVTGVALLLLTAAFILKYAFDSPGMMSWAGVSHGVFYMVYLVFAVDLALKARWSIKGTILVLLAGTIPFLSFVAERSVTHRVQAGRKL</sequence>
<evidence type="ECO:0000313" key="9">
    <source>
        <dbReference type="Proteomes" id="UP001501624"/>
    </source>
</evidence>
<dbReference type="NCBIfam" id="TIGR03954">
    <property type="entry name" value="integ_memb_HG"/>
    <property type="match status" value="1"/>
</dbReference>
<reference evidence="9" key="1">
    <citation type="journal article" date="2019" name="Int. J. Syst. Evol. Microbiol.">
        <title>The Global Catalogue of Microorganisms (GCM) 10K type strain sequencing project: providing services to taxonomists for standard genome sequencing and annotation.</title>
        <authorList>
            <consortium name="The Broad Institute Genomics Platform"/>
            <consortium name="The Broad Institute Genome Sequencing Center for Infectious Disease"/>
            <person name="Wu L."/>
            <person name="Ma J."/>
        </authorList>
    </citation>
    <scope>NUCLEOTIDE SEQUENCE [LARGE SCALE GENOMIC DNA]</scope>
    <source>
        <strain evidence="9">JCM 17017</strain>
    </source>
</reference>
<keyword evidence="5 6" id="KW-0472">Membrane</keyword>
<evidence type="ECO:0000256" key="5">
    <source>
        <dbReference type="ARBA" id="ARBA00023136"/>
    </source>
</evidence>
<evidence type="ECO:0000256" key="6">
    <source>
        <dbReference type="SAM" id="Phobius"/>
    </source>
</evidence>
<evidence type="ECO:0000256" key="3">
    <source>
        <dbReference type="ARBA" id="ARBA00022692"/>
    </source>
</evidence>
<protein>
    <submittedName>
        <fullName evidence="8">DUF3817 domain-containing protein</fullName>
    </submittedName>
</protein>
<evidence type="ECO:0000256" key="1">
    <source>
        <dbReference type="ARBA" id="ARBA00004651"/>
    </source>
</evidence>
<dbReference type="Proteomes" id="UP001501624">
    <property type="component" value="Unassembled WGS sequence"/>
</dbReference>
<keyword evidence="3 6" id="KW-0812">Transmembrane</keyword>
<dbReference type="InterPro" id="IPR023845">
    <property type="entry name" value="DUF3817_TM"/>
</dbReference>
<dbReference type="PANTHER" id="PTHR40077">
    <property type="entry name" value="MEMBRANE PROTEIN-RELATED"/>
    <property type="match status" value="1"/>
</dbReference>
<keyword evidence="4 6" id="KW-1133">Transmembrane helix</keyword>
<feature type="domain" description="DUF3817" evidence="7">
    <location>
        <begin position="24"/>
        <end position="109"/>
    </location>
</feature>
<dbReference type="RefSeq" id="WP_020418816.1">
    <property type="nucleotide sequence ID" value="NZ_BAABCM010000005.1"/>
</dbReference>
<dbReference type="Pfam" id="PF12823">
    <property type="entry name" value="DUF3817"/>
    <property type="match status" value="1"/>
</dbReference>
<organism evidence="8 9">
    <name type="scientific">Amycolatopsis tucumanensis</name>
    <dbReference type="NCBI Taxonomy" id="401106"/>
    <lineage>
        <taxon>Bacteria</taxon>
        <taxon>Bacillati</taxon>
        <taxon>Actinomycetota</taxon>
        <taxon>Actinomycetes</taxon>
        <taxon>Pseudonocardiales</taxon>
        <taxon>Pseudonocardiaceae</taxon>
        <taxon>Amycolatopsis</taxon>
    </lineage>
</organism>
<feature type="transmembrane region" description="Helical" evidence="6">
    <location>
        <begin position="28"/>
        <end position="50"/>
    </location>
</feature>
<evidence type="ECO:0000256" key="4">
    <source>
        <dbReference type="ARBA" id="ARBA00022989"/>
    </source>
</evidence>
<gene>
    <name evidence="8" type="ORF">GCM10022380_41890</name>
</gene>
<keyword evidence="2" id="KW-1003">Cell membrane</keyword>
<evidence type="ECO:0000259" key="7">
    <source>
        <dbReference type="Pfam" id="PF12823"/>
    </source>
</evidence>
<keyword evidence="9" id="KW-1185">Reference proteome</keyword>
<proteinExistence type="predicted"/>
<feature type="transmembrane region" description="Helical" evidence="6">
    <location>
        <begin position="87"/>
        <end position="104"/>
    </location>
</feature>
<dbReference type="PANTHER" id="PTHR40077:SF2">
    <property type="entry name" value="MEMBRANE PROTEIN"/>
    <property type="match status" value="1"/>
</dbReference>
<comment type="subcellular location">
    <subcellularLocation>
        <location evidence="1">Cell membrane</location>
        <topology evidence="1">Multi-pass membrane protein</topology>
    </subcellularLocation>
</comment>
<dbReference type="EMBL" id="BAABCM010000005">
    <property type="protein sequence ID" value="GAA3818796.1"/>
    <property type="molecule type" value="Genomic_DNA"/>
</dbReference>
<feature type="transmembrane region" description="Helical" evidence="6">
    <location>
        <begin position="56"/>
        <end position="75"/>
    </location>
</feature>
<evidence type="ECO:0000256" key="2">
    <source>
        <dbReference type="ARBA" id="ARBA00022475"/>
    </source>
</evidence>
<comment type="caution">
    <text evidence="8">The sequence shown here is derived from an EMBL/GenBank/DDBJ whole genome shotgun (WGS) entry which is preliminary data.</text>
</comment>
<evidence type="ECO:0000313" key="8">
    <source>
        <dbReference type="EMBL" id="GAA3818796.1"/>
    </source>
</evidence>
<name>A0ABP7IHT3_9PSEU</name>